<evidence type="ECO:0000313" key="1">
    <source>
        <dbReference type="EMBL" id="ONM13625.1"/>
    </source>
</evidence>
<dbReference type="EMBL" id="CM007648">
    <property type="protein sequence ID" value="ONM13498.1"/>
    <property type="molecule type" value="Genomic_DNA"/>
</dbReference>
<dbReference type="EMBL" id="CM007648">
    <property type="protein sequence ID" value="ONM13522.1"/>
    <property type="molecule type" value="Genomic_DNA"/>
</dbReference>
<dbReference type="AlphaFoldDB" id="A0A1D6MH74"/>
<protein>
    <submittedName>
        <fullName evidence="1">Uncharacterized protein</fullName>
    </submittedName>
</protein>
<proteinExistence type="predicted"/>
<sequence length="62" mass="6890">MQISVMRACGHWQEDSCGRKRADEHDHHGCGHHGKGGRVLGYHLCRPIGGGRLDERCVVITI</sequence>
<dbReference type="EMBL" id="CM007648">
    <property type="protein sequence ID" value="ONM13625.1"/>
    <property type="molecule type" value="Genomic_DNA"/>
</dbReference>
<organism evidence="1">
    <name type="scientific">Zea mays</name>
    <name type="common">Maize</name>
    <dbReference type="NCBI Taxonomy" id="4577"/>
    <lineage>
        <taxon>Eukaryota</taxon>
        <taxon>Viridiplantae</taxon>
        <taxon>Streptophyta</taxon>
        <taxon>Embryophyta</taxon>
        <taxon>Tracheophyta</taxon>
        <taxon>Spermatophyta</taxon>
        <taxon>Magnoliopsida</taxon>
        <taxon>Liliopsida</taxon>
        <taxon>Poales</taxon>
        <taxon>Poaceae</taxon>
        <taxon>PACMAD clade</taxon>
        <taxon>Panicoideae</taxon>
        <taxon>Andropogonodae</taxon>
        <taxon>Andropogoneae</taxon>
        <taxon>Tripsacinae</taxon>
        <taxon>Zea</taxon>
    </lineage>
</organism>
<gene>
    <name evidence="1" type="ORF">ZEAMMB73_Zm00001d002239</name>
    <name evidence="2" type="ORF">ZEAMMB73_Zm00001d039421</name>
</gene>
<dbReference type="EMBL" id="CM007649">
    <property type="protein sequence ID" value="ONM28765.1"/>
    <property type="molecule type" value="Genomic_DNA"/>
</dbReference>
<accession>A0A1D6MH74</accession>
<evidence type="ECO:0000313" key="2">
    <source>
        <dbReference type="EMBL" id="ONM28765.1"/>
    </source>
</evidence>
<dbReference type="EMBL" id="CM007649">
    <property type="protein sequence ID" value="ONM28788.1"/>
    <property type="molecule type" value="Genomic_DNA"/>
</dbReference>
<dbReference type="EMBL" id="CM007648">
    <property type="protein sequence ID" value="ONM13466.1"/>
    <property type="molecule type" value="Genomic_DNA"/>
</dbReference>
<reference evidence="1" key="1">
    <citation type="submission" date="2015-12" db="EMBL/GenBank/DDBJ databases">
        <title>Update maize B73 reference genome by single molecule sequencing technologies.</title>
        <authorList>
            <consortium name="Maize Genome Sequencing Project"/>
            <person name="Ware D."/>
        </authorList>
    </citation>
    <scope>NUCLEOTIDE SEQUENCE [LARGE SCALE GENOMIC DNA]</scope>
    <source>
        <tissue evidence="1">Seedling</tissue>
    </source>
</reference>
<dbReference type="EMBL" id="CM007648">
    <property type="protein sequence ID" value="ONM13627.1"/>
    <property type="molecule type" value="Genomic_DNA"/>
</dbReference>
<name>A0A1D6MH74_MAIZE</name>
<dbReference type="EMBL" id="CM007648">
    <property type="protein sequence ID" value="ONM13567.1"/>
    <property type="molecule type" value="Genomic_DNA"/>
</dbReference>